<dbReference type="AlphaFoldDB" id="A0A6M2DY46"/>
<evidence type="ECO:0000313" key="2">
    <source>
        <dbReference type="EMBL" id="NOV50008.1"/>
    </source>
</evidence>
<name>A0A6M2DY46_XENCH</name>
<proteinExistence type="predicted"/>
<reference evidence="2" key="1">
    <citation type="submission" date="2020-03" db="EMBL/GenBank/DDBJ databases">
        <title>Transcriptomic Profiling of the Digestive Tract of the Rat Flea, Xenopsylla cheopis, Following Blood Feeding and Infection with Yersinia pestis.</title>
        <authorList>
            <person name="Bland D.M."/>
            <person name="Martens C.A."/>
            <person name="Virtaneva K."/>
            <person name="Kanakabandi K."/>
            <person name="Long D."/>
            <person name="Rosenke R."/>
            <person name="Saturday G.A."/>
            <person name="Hoyt F.H."/>
            <person name="Bruno D.P."/>
            <person name="Ribeiro J.M.C."/>
            <person name="Hinnebusch J."/>
        </authorList>
    </citation>
    <scope>NUCLEOTIDE SEQUENCE</scope>
</reference>
<accession>A0A6M2DY46</accession>
<evidence type="ECO:0000256" key="1">
    <source>
        <dbReference type="SAM" id="Phobius"/>
    </source>
</evidence>
<organism evidence="2">
    <name type="scientific">Xenopsylla cheopis</name>
    <name type="common">Oriental rat flea</name>
    <name type="synonym">Pulex cheopis</name>
    <dbReference type="NCBI Taxonomy" id="163159"/>
    <lineage>
        <taxon>Eukaryota</taxon>
        <taxon>Metazoa</taxon>
        <taxon>Ecdysozoa</taxon>
        <taxon>Arthropoda</taxon>
        <taxon>Hexapoda</taxon>
        <taxon>Insecta</taxon>
        <taxon>Pterygota</taxon>
        <taxon>Neoptera</taxon>
        <taxon>Endopterygota</taxon>
        <taxon>Siphonaptera</taxon>
        <taxon>Pulicidae</taxon>
        <taxon>Xenopsyllinae</taxon>
        <taxon>Xenopsylla</taxon>
    </lineage>
</organism>
<keyword evidence="1" id="KW-0472">Membrane</keyword>
<dbReference type="EMBL" id="GIIL01006282">
    <property type="protein sequence ID" value="NOV50008.1"/>
    <property type="molecule type" value="Transcribed_RNA"/>
</dbReference>
<keyword evidence="1" id="KW-1133">Transmembrane helix</keyword>
<keyword evidence="1" id="KW-0812">Transmembrane</keyword>
<protein>
    <submittedName>
        <fullName evidence="2">Putative secreted protein</fullName>
    </submittedName>
</protein>
<feature type="transmembrane region" description="Helical" evidence="1">
    <location>
        <begin position="20"/>
        <end position="44"/>
    </location>
</feature>
<sequence length="71" mass="8513">MFLKWQLKLILLSIVTPKYLTFPFHSISFLSIFTLALFLFILVFFVRRIAFVLKLFIFNFHLFVYSARTSS</sequence>